<dbReference type="Pfam" id="PF01810">
    <property type="entry name" value="LysE"/>
    <property type="match status" value="1"/>
</dbReference>
<feature type="transmembrane region" description="Helical" evidence="6">
    <location>
        <begin position="146"/>
        <end position="171"/>
    </location>
</feature>
<dbReference type="STRING" id="1123501.Wenmar_00264"/>
<dbReference type="PATRIC" id="fig|1123501.6.peg.321"/>
<sequence>MILDPLALLAFLPAGLALNLTHGADMMFCLGQGLRGGPRPALAAAAGISTGAMVHVTLAALGLGALVAAHPGAFDVIRWVGVAYLVWLAVQTLHHGVARDVPPVSPRRAFRDGLLVNLTNPKVILFVLAFLPQFTDPSRALLPQFLVLGALLALGGMSVNGAVGVFAGGAGRRLAGSAAVGRWLGRVSALIFLGLAARLAFGRPS</sequence>
<keyword evidence="8" id="KW-1185">Reference proteome</keyword>
<dbReference type="PANTHER" id="PTHR30086:SF20">
    <property type="entry name" value="ARGININE EXPORTER PROTEIN ARGO-RELATED"/>
    <property type="match status" value="1"/>
</dbReference>
<evidence type="ECO:0000256" key="5">
    <source>
        <dbReference type="ARBA" id="ARBA00023136"/>
    </source>
</evidence>
<proteinExistence type="predicted"/>
<keyword evidence="3 6" id="KW-0812">Transmembrane</keyword>
<feature type="transmembrane region" description="Helical" evidence="6">
    <location>
        <begin position="76"/>
        <end position="94"/>
    </location>
</feature>
<evidence type="ECO:0000256" key="4">
    <source>
        <dbReference type="ARBA" id="ARBA00022989"/>
    </source>
</evidence>
<dbReference type="Proteomes" id="UP000035100">
    <property type="component" value="Unassembled WGS sequence"/>
</dbReference>
<protein>
    <submittedName>
        <fullName evidence="7">Putative threonine efflux protein</fullName>
    </submittedName>
</protein>
<feature type="transmembrane region" description="Helical" evidence="6">
    <location>
        <begin position="42"/>
        <end position="69"/>
    </location>
</feature>
<gene>
    <name evidence="7" type="ORF">Wenmar_00264</name>
</gene>
<dbReference type="PIRSF" id="PIRSF006324">
    <property type="entry name" value="LeuE"/>
    <property type="match status" value="1"/>
</dbReference>
<organism evidence="7 8">
    <name type="scientific">Wenxinia marina DSM 24838</name>
    <dbReference type="NCBI Taxonomy" id="1123501"/>
    <lineage>
        <taxon>Bacteria</taxon>
        <taxon>Pseudomonadati</taxon>
        <taxon>Pseudomonadota</taxon>
        <taxon>Alphaproteobacteria</taxon>
        <taxon>Rhodobacterales</taxon>
        <taxon>Roseobacteraceae</taxon>
        <taxon>Wenxinia</taxon>
    </lineage>
</organism>
<comment type="caution">
    <text evidence="7">The sequence shown here is derived from an EMBL/GenBank/DDBJ whole genome shotgun (WGS) entry which is preliminary data.</text>
</comment>
<feature type="transmembrane region" description="Helical" evidence="6">
    <location>
        <begin position="114"/>
        <end position="134"/>
    </location>
</feature>
<evidence type="ECO:0000256" key="1">
    <source>
        <dbReference type="ARBA" id="ARBA00004651"/>
    </source>
</evidence>
<accession>A0A0D0NRM8</accession>
<dbReference type="AlphaFoldDB" id="A0A0D0NRM8"/>
<dbReference type="RefSeq" id="WP_018304395.1">
    <property type="nucleotide sequence ID" value="NZ_KN848371.1"/>
</dbReference>
<dbReference type="PANTHER" id="PTHR30086">
    <property type="entry name" value="ARGININE EXPORTER PROTEIN ARGO"/>
    <property type="match status" value="1"/>
</dbReference>
<keyword evidence="2" id="KW-1003">Cell membrane</keyword>
<dbReference type="EMBL" id="AONG01000003">
    <property type="protein sequence ID" value="KIQ70890.1"/>
    <property type="molecule type" value="Genomic_DNA"/>
</dbReference>
<evidence type="ECO:0000256" key="3">
    <source>
        <dbReference type="ARBA" id="ARBA00022692"/>
    </source>
</evidence>
<keyword evidence="4 6" id="KW-1133">Transmembrane helix</keyword>
<evidence type="ECO:0000313" key="7">
    <source>
        <dbReference type="EMBL" id="KIQ70890.1"/>
    </source>
</evidence>
<dbReference type="OrthoDB" id="9807053at2"/>
<evidence type="ECO:0000256" key="6">
    <source>
        <dbReference type="SAM" id="Phobius"/>
    </source>
</evidence>
<evidence type="ECO:0000313" key="8">
    <source>
        <dbReference type="Proteomes" id="UP000035100"/>
    </source>
</evidence>
<dbReference type="GO" id="GO:0015171">
    <property type="term" value="F:amino acid transmembrane transporter activity"/>
    <property type="evidence" value="ECO:0007669"/>
    <property type="project" value="TreeGrafter"/>
</dbReference>
<dbReference type="InterPro" id="IPR001123">
    <property type="entry name" value="LeuE-type"/>
</dbReference>
<reference evidence="7 8" key="1">
    <citation type="submission" date="2013-01" db="EMBL/GenBank/DDBJ databases">
        <authorList>
            <person name="Fiebig A."/>
            <person name="Goeker M."/>
            <person name="Klenk H.-P.P."/>
        </authorList>
    </citation>
    <scope>NUCLEOTIDE SEQUENCE [LARGE SCALE GENOMIC DNA]</scope>
    <source>
        <strain evidence="7 8">DSM 24838</strain>
    </source>
</reference>
<evidence type="ECO:0000256" key="2">
    <source>
        <dbReference type="ARBA" id="ARBA00022475"/>
    </source>
</evidence>
<dbReference type="GO" id="GO:0005886">
    <property type="term" value="C:plasma membrane"/>
    <property type="evidence" value="ECO:0007669"/>
    <property type="project" value="UniProtKB-SubCell"/>
</dbReference>
<dbReference type="eggNOG" id="COG1280">
    <property type="taxonomic scope" value="Bacteria"/>
</dbReference>
<name>A0A0D0NRM8_9RHOB</name>
<feature type="transmembrane region" description="Helical" evidence="6">
    <location>
        <begin position="183"/>
        <end position="201"/>
    </location>
</feature>
<comment type="subcellular location">
    <subcellularLocation>
        <location evidence="1">Cell membrane</location>
        <topology evidence="1">Multi-pass membrane protein</topology>
    </subcellularLocation>
</comment>
<keyword evidence="5 6" id="KW-0472">Membrane</keyword>